<reference evidence="1" key="1">
    <citation type="journal article" date="2021" name="Nat. Commun.">
        <title>Genetic determinants of endophytism in the Arabidopsis root mycobiome.</title>
        <authorList>
            <person name="Mesny F."/>
            <person name="Miyauchi S."/>
            <person name="Thiergart T."/>
            <person name="Pickel B."/>
            <person name="Atanasova L."/>
            <person name="Karlsson M."/>
            <person name="Huettel B."/>
            <person name="Barry K.W."/>
            <person name="Haridas S."/>
            <person name="Chen C."/>
            <person name="Bauer D."/>
            <person name="Andreopoulos W."/>
            <person name="Pangilinan J."/>
            <person name="LaButti K."/>
            <person name="Riley R."/>
            <person name="Lipzen A."/>
            <person name="Clum A."/>
            <person name="Drula E."/>
            <person name="Henrissat B."/>
            <person name="Kohler A."/>
            <person name="Grigoriev I.V."/>
            <person name="Martin F.M."/>
            <person name="Hacquard S."/>
        </authorList>
    </citation>
    <scope>NUCLEOTIDE SEQUENCE</scope>
    <source>
        <strain evidence="1">MPI-CAGE-AT-0147</strain>
    </source>
</reference>
<keyword evidence="2" id="KW-1185">Reference proteome</keyword>
<sequence>MYLTVLHKIHRSLKVRVFSRVALVCTVWVLALGHISTELFACWPTHPPHAPSPVHTPVTECRPPCIGRINYDEYLH</sequence>
<evidence type="ECO:0000313" key="1">
    <source>
        <dbReference type="EMBL" id="KAH7175774.1"/>
    </source>
</evidence>
<proteinExistence type="predicted"/>
<evidence type="ECO:0000313" key="2">
    <source>
        <dbReference type="Proteomes" id="UP000738349"/>
    </source>
</evidence>
<accession>A0A9P9FT56</accession>
<dbReference type="AlphaFoldDB" id="A0A9P9FT56"/>
<protein>
    <submittedName>
        <fullName evidence="1">Uncharacterized protein</fullName>
    </submittedName>
</protein>
<gene>
    <name evidence="1" type="ORF">EDB81DRAFT_22988</name>
</gene>
<name>A0A9P9FT56_9HYPO</name>
<dbReference type="Proteomes" id="UP000738349">
    <property type="component" value="Unassembled WGS sequence"/>
</dbReference>
<organism evidence="1 2">
    <name type="scientific">Dactylonectria macrodidyma</name>
    <dbReference type="NCBI Taxonomy" id="307937"/>
    <lineage>
        <taxon>Eukaryota</taxon>
        <taxon>Fungi</taxon>
        <taxon>Dikarya</taxon>
        <taxon>Ascomycota</taxon>
        <taxon>Pezizomycotina</taxon>
        <taxon>Sordariomycetes</taxon>
        <taxon>Hypocreomycetidae</taxon>
        <taxon>Hypocreales</taxon>
        <taxon>Nectriaceae</taxon>
        <taxon>Dactylonectria</taxon>
    </lineage>
</organism>
<comment type="caution">
    <text evidence="1">The sequence shown here is derived from an EMBL/GenBank/DDBJ whole genome shotgun (WGS) entry which is preliminary data.</text>
</comment>
<dbReference type="EMBL" id="JAGMUV010000001">
    <property type="protein sequence ID" value="KAH7175774.1"/>
    <property type="molecule type" value="Genomic_DNA"/>
</dbReference>